<evidence type="ECO:0000313" key="5">
    <source>
        <dbReference type="EMBL" id="GLJ56800.1"/>
    </source>
</evidence>
<dbReference type="Proteomes" id="UP001234787">
    <property type="component" value="Unassembled WGS sequence"/>
</dbReference>
<protein>
    <submittedName>
        <fullName evidence="1">Uncharacterized protein</fullName>
    </submittedName>
</protein>
<proteinExistence type="predicted"/>
<dbReference type="AlphaFoldDB" id="A0AAD3NNE6"/>
<sequence>MEKSLCGSAKKSIIEALSRNSSDKNDSILKARKNEEDRDTMCPIQISEVDEKSLTIFEPLTVNGIGAHDMNIQAGEVKLSANRGAIVSIITIVQKLVFTLPIPNLNIGMDFLNASIVGSIAPVKGRQVITTITPTIAPTNSHLIPSRDGLPSKLWVPDE</sequence>
<evidence type="ECO:0000313" key="4">
    <source>
        <dbReference type="EMBL" id="GLJ56799.1"/>
    </source>
</evidence>
<gene>
    <name evidence="1" type="ORF">SUGI_1260970</name>
    <name evidence="2" type="ORF">SUGI_1260980</name>
    <name evidence="3" type="ORF">SUGI_1260990</name>
    <name evidence="4" type="ORF">SUGI_1261000</name>
    <name evidence="5" type="ORF">SUGI_1261010</name>
</gene>
<keyword evidence="6" id="KW-1185">Reference proteome</keyword>
<dbReference type="EMBL" id="BSEH01000047">
    <property type="protein sequence ID" value="GLJ56796.1"/>
    <property type="molecule type" value="Genomic_DNA"/>
</dbReference>
<evidence type="ECO:0000313" key="1">
    <source>
        <dbReference type="EMBL" id="GLJ56796.1"/>
    </source>
</evidence>
<evidence type="ECO:0000313" key="2">
    <source>
        <dbReference type="EMBL" id="GLJ56797.1"/>
    </source>
</evidence>
<organism evidence="1 6">
    <name type="scientific">Cryptomeria japonica</name>
    <name type="common">Japanese cedar</name>
    <name type="synonym">Cupressus japonica</name>
    <dbReference type="NCBI Taxonomy" id="3369"/>
    <lineage>
        <taxon>Eukaryota</taxon>
        <taxon>Viridiplantae</taxon>
        <taxon>Streptophyta</taxon>
        <taxon>Embryophyta</taxon>
        <taxon>Tracheophyta</taxon>
        <taxon>Spermatophyta</taxon>
        <taxon>Pinopsida</taxon>
        <taxon>Pinidae</taxon>
        <taxon>Conifers II</taxon>
        <taxon>Cupressales</taxon>
        <taxon>Cupressaceae</taxon>
        <taxon>Cryptomeria</taxon>
    </lineage>
</organism>
<reference evidence="1" key="1">
    <citation type="submission" date="2022-12" db="EMBL/GenBank/DDBJ databases">
        <title>Chromosome-Level Genome Assembly of Japanese Cedar (Cryptomeriajaponica D. Don).</title>
        <authorList>
            <person name="Fujino T."/>
            <person name="Yamaguchi K."/>
            <person name="Yokoyama T."/>
            <person name="Hamanaka T."/>
            <person name="Harazono Y."/>
            <person name="Kamada H."/>
            <person name="Kobayashi W."/>
            <person name="Ujino-Ihara T."/>
            <person name="Uchiyama K."/>
            <person name="Matsumoto A."/>
            <person name="Izuno A."/>
            <person name="Tsumura Y."/>
            <person name="Toyoda A."/>
            <person name="Shigenobu S."/>
            <person name="Moriguchi Y."/>
            <person name="Ueno S."/>
            <person name="Kasahara M."/>
        </authorList>
    </citation>
    <scope>NUCLEOTIDE SEQUENCE</scope>
</reference>
<evidence type="ECO:0000313" key="3">
    <source>
        <dbReference type="EMBL" id="GLJ56798.1"/>
    </source>
</evidence>
<dbReference type="EMBL" id="BSEH01000047">
    <property type="protein sequence ID" value="GLJ56800.1"/>
    <property type="molecule type" value="Genomic_DNA"/>
</dbReference>
<accession>A0AAD3NNE6</accession>
<name>A0AAD3NNE6_CRYJA</name>
<dbReference type="EMBL" id="BSEH01000047">
    <property type="protein sequence ID" value="GLJ56798.1"/>
    <property type="molecule type" value="Genomic_DNA"/>
</dbReference>
<dbReference type="EMBL" id="BSEH01000047">
    <property type="protein sequence ID" value="GLJ56797.1"/>
    <property type="molecule type" value="Genomic_DNA"/>
</dbReference>
<comment type="caution">
    <text evidence="1">The sequence shown here is derived from an EMBL/GenBank/DDBJ whole genome shotgun (WGS) entry which is preliminary data.</text>
</comment>
<dbReference type="EMBL" id="BSEH01000047">
    <property type="protein sequence ID" value="GLJ56799.1"/>
    <property type="molecule type" value="Genomic_DNA"/>
</dbReference>
<evidence type="ECO:0000313" key="6">
    <source>
        <dbReference type="Proteomes" id="UP001234787"/>
    </source>
</evidence>